<dbReference type="Proteomes" id="UP000556084">
    <property type="component" value="Unassembled WGS sequence"/>
</dbReference>
<dbReference type="InterPro" id="IPR041698">
    <property type="entry name" value="Methyltransf_25"/>
</dbReference>
<dbReference type="AlphaFoldDB" id="A0A7W7LNS8"/>
<keyword evidence="2" id="KW-0808">Transferase</keyword>
<dbReference type="Gene3D" id="2.20.130.10">
    <property type="entry name" value="CAC2371-like domains"/>
    <property type="match status" value="1"/>
</dbReference>
<keyword evidence="2" id="KW-0489">Methyltransferase</keyword>
<evidence type="ECO:0000313" key="3">
    <source>
        <dbReference type="Proteomes" id="UP000556084"/>
    </source>
</evidence>
<proteinExistence type="predicted"/>
<protein>
    <submittedName>
        <fullName evidence="2">SAM-dependent methyltransferase</fullName>
    </submittedName>
</protein>
<evidence type="ECO:0000313" key="2">
    <source>
        <dbReference type="EMBL" id="MBB4893655.1"/>
    </source>
</evidence>
<dbReference type="GO" id="GO:0032259">
    <property type="term" value="P:methylation"/>
    <property type="evidence" value="ECO:0007669"/>
    <property type="project" value="UniProtKB-KW"/>
</dbReference>
<dbReference type="GO" id="GO:0008168">
    <property type="term" value="F:methyltransferase activity"/>
    <property type="evidence" value="ECO:0007669"/>
    <property type="project" value="UniProtKB-KW"/>
</dbReference>
<dbReference type="EMBL" id="JACHJH010000003">
    <property type="protein sequence ID" value="MBB4893655.1"/>
    <property type="molecule type" value="Genomic_DNA"/>
</dbReference>
<dbReference type="Gene3D" id="3.40.50.150">
    <property type="entry name" value="Vaccinia Virus protein VP39"/>
    <property type="match status" value="1"/>
</dbReference>
<keyword evidence="3" id="KW-1185">Reference proteome</keyword>
<feature type="domain" description="Methyltransferase" evidence="1">
    <location>
        <begin position="47"/>
        <end position="136"/>
    </location>
</feature>
<gene>
    <name evidence="2" type="ORF">FHS39_002686</name>
</gene>
<comment type="caution">
    <text evidence="2">The sequence shown here is derived from an EMBL/GenBank/DDBJ whole genome shotgun (WGS) entry which is preliminary data.</text>
</comment>
<dbReference type="Pfam" id="PF13649">
    <property type="entry name" value="Methyltransf_25"/>
    <property type="match status" value="1"/>
</dbReference>
<organism evidence="2 3">
    <name type="scientific">Streptomyces olivoverticillatus</name>
    <dbReference type="NCBI Taxonomy" id="66427"/>
    <lineage>
        <taxon>Bacteria</taxon>
        <taxon>Bacillati</taxon>
        <taxon>Actinomycetota</taxon>
        <taxon>Actinomycetes</taxon>
        <taxon>Kitasatosporales</taxon>
        <taxon>Streptomycetaceae</taxon>
        <taxon>Streptomyces</taxon>
    </lineage>
</organism>
<dbReference type="CDD" id="cd02440">
    <property type="entry name" value="AdoMet_MTases"/>
    <property type="match status" value="1"/>
</dbReference>
<accession>A0A7W7LNS8</accession>
<evidence type="ECO:0000259" key="1">
    <source>
        <dbReference type="Pfam" id="PF13649"/>
    </source>
</evidence>
<name>A0A7W7LNS8_9ACTN</name>
<reference evidence="2 3" key="1">
    <citation type="submission" date="2020-08" db="EMBL/GenBank/DDBJ databases">
        <title>Genomic Encyclopedia of Type Strains, Phase III (KMG-III): the genomes of soil and plant-associated and newly described type strains.</title>
        <authorList>
            <person name="Whitman W."/>
        </authorList>
    </citation>
    <scope>NUCLEOTIDE SEQUENCE [LARGE SCALE GENOMIC DNA]</scope>
    <source>
        <strain evidence="2 3">CECT 3266</strain>
    </source>
</reference>
<sequence>MDPSLSNLLYDDPALYEAVYPTSEKEIPAMAERLFAEHSRAGVRTLLDFGCGTGRHVEYFTGAGMDCVGVDYQDAMVSFARLQRPGHDFRVGDMRTVRLGRTFDAVTCLGWAISNIHANEDLARVVATFAAHSAPGTLLFLHVPNAIAGPEGHGLQRHFTIDTPGFTATAEATYTLEHRTQLLTRERVWHIAGRPPHRDHVRFRLLFPMELELLLAGGGFTVLGMYDNTAARPGDPTGPALYVLARFDGARTDRGSTAPR</sequence>
<dbReference type="SUPFAM" id="SSF53335">
    <property type="entry name" value="S-adenosyl-L-methionine-dependent methyltransferases"/>
    <property type="match status" value="1"/>
</dbReference>
<dbReference type="InterPro" id="IPR029063">
    <property type="entry name" value="SAM-dependent_MTases_sf"/>
</dbReference>